<reference evidence="2" key="1">
    <citation type="submission" date="2023-10" db="EMBL/GenBank/DDBJ databases">
        <title>Genome assembly of Pristionchus species.</title>
        <authorList>
            <person name="Yoshida K."/>
            <person name="Sommer R.J."/>
        </authorList>
    </citation>
    <scope>NUCLEOTIDE SEQUENCE</scope>
    <source>
        <strain evidence="2">RS0144</strain>
    </source>
</reference>
<feature type="non-terminal residue" evidence="2">
    <location>
        <position position="1"/>
    </location>
</feature>
<proteinExistence type="predicted"/>
<evidence type="ECO:0000256" key="1">
    <source>
        <dbReference type="SAM" id="MobiDB-lite"/>
    </source>
</evidence>
<evidence type="ECO:0000313" key="2">
    <source>
        <dbReference type="EMBL" id="GMS97140.1"/>
    </source>
</evidence>
<protein>
    <submittedName>
        <fullName evidence="2">Uncharacterized protein</fullName>
    </submittedName>
</protein>
<dbReference type="EMBL" id="BTSX01000004">
    <property type="protein sequence ID" value="GMS97140.1"/>
    <property type="molecule type" value="Genomic_DNA"/>
</dbReference>
<name>A0AAV5TS92_9BILA</name>
<accession>A0AAV5TS92</accession>
<dbReference type="Proteomes" id="UP001432027">
    <property type="component" value="Unassembled WGS sequence"/>
</dbReference>
<gene>
    <name evidence="2" type="ORF">PENTCL1PPCAC_19315</name>
</gene>
<feature type="region of interest" description="Disordered" evidence="1">
    <location>
        <begin position="18"/>
        <end position="47"/>
    </location>
</feature>
<keyword evidence="3" id="KW-1185">Reference proteome</keyword>
<sequence length="71" mass="7920">SQWRKMIKYTEDSATSWRNALGRRRSPPTRETPVPLVEESPSPHDLRTSCAPRASAVMAAEAGCSPSWHRA</sequence>
<organism evidence="2 3">
    <name type="scientific">Pristionchus entomophagus</name>
    <dbReference type="NCBI Taxonomy" id="358040"/>
    <lineage>
        <taxon>Eukaryota</taxon>
        <taxon>Metazoa</taxon>
        <taxon>Ecdysozoa</taxon>
        <taxon>Nematoda</taxon>
        <taxon>Chromadorea</taxon>
        <taxon>Rhabditida</taxon>
        <taxon>Rhabditina</taxon>
        <taxon>Diplogasteromorpha</taxon>
        <taxon>Diplogasteroidea</taxon>
        <taxon>Neodiplogasteridae</taxon>
        <taxon>Pristionchus</taxon>
    </lineage>
</organism>
<comment type="caution">
    <text evidence="2">The sequence shown here is derived from an EMBL/GenBank/DDBJ whole genome shotgun (WGS) entry which is preliminary data.</text>
</comment>
<dbReference type="AlphaFoldDB" id="A0AAV5TS92"/>
<evidence type="ECO:0000313" key="3">
    <source>
        <dbReference type="Proteomes" id="UP001432027"/>
    </source>
</evidence>